<dbReference type="InterPro" id="IPR001387">
    <property type="entry name" value="Cro/C1-type_HTH"/>
</dbReference>
<evidence type="ECO:0000256" key="1">
    <source>
        <dbReference type="ARBA" id="ARBA00023125"/>
    </source>
</evidence>
<dbReference type="InterPro" id="IPR050807">
    <property type="entry name" value="TransReg_Diox_bact_type"/>
</dbReference>
<proteinExistence type="predicted"/>
<dbReference type="AlphaFoldDB" id="A0A1X7AH76"/>
<dbReference type="Pfam" id="PF07883">
    <property type="entry name" value="Cupin_2"/>
    <property type="match status" value="1"/>
</dbReference>
<dbReference type="SUPFAM" id="SSF51182">
    <property type="entry name" value="RmlC-like cupins"/>
    <property type="match status" value="1"/>
</dbReference>
<keyword evidence="4" id="KW-1185">Reference proteome</keyword>
<evidence type="ECO:0000259" key="2">
    <source>
        <dbReference type="PROSITE" id="PS50943"/>
    </source>
</evidence>
<name>A0A1X7AH76_9GAMM</name>
<dbReference type="GO" id="GO:0005829">
    <property type="term" value="C:cytosol"/>
    <property type="evidence" value="ECO:0007669"/>
    <property type="project" value="TreeGrafter"/>
</dbReference>
<dbReference type="InterPro" id="IPR010982">
    <property type="entry name" value="Lambda_DNA-bd_dom_sf"/>
</dbReference>
<dbReference type="GO" id="GO:0003677">
    <property type="term" value="F:DNA binding"/>
    <property type="evidence" value="ECO:0007669"/>
    <property type="project" value="UniProtKB-KW"/>
</dbReference>
<evidence type="ECO:0000313" key="4">
    <source>
        <dbReference type="Proteomes" id="UP000196573"/>
    </source>
</evidence>
<sequence length="188" mass="20544">MVSKMNKVNVGDKVSRLRKAHNLTQRDLAERAGITHSAVSSIENNKVSPSISSLHKIVNVFSLSLSEFFCEEEVFTEPGVVITPDRLIEIGNDKVSMKLVCDGRSNRQLGFLIEEYQPGAGTGVKTIEHEGEEAGIVLEGELELTVGDKTYHIKAGESFLYDTSIAHSFRNPGKTVCKIISAHAPASF</sequence>
<dbReference type="Proteomes" id="UP000196573">
    <property type="component" value="Unassembled WGS sequence"/>
</dbReference>
<dbReference type="CDD" id="cd00093">
    <property type="entry name" value="HTH_XRE"/>
    <property type="match status" value="1"/>
</dbReference>
<keyword evidence="1" id="KW-0238">DNA-binding</keyword>
<dbReference type="NCBIfam" id="NF007408">
    <property type="entry name" value="PRK09943.1"/>
    <property type="match status" value="1"/>
</dbReference>
<feature type="domain" description="HTH cro/C1-type" evidence="2">
    <location>
        <begin position="14"/>
        <end position="68"/>
    </location>
</feature>
<reference evidence="3 4" key="1">
    <citation type="submission" date="2017-03" db="EMBL/GenBank/DDBJ databases">
        <authorList>
            <person name="Afonso C.L."/>
            <person name="Miller P.J."/>
            <person name="Scott M.A."/>
            <person name="Spackman E."/>
            <person name="Goraichik I."/>
            <person name="Dimitrov K.M."/>
            <person name="Suarez D.L."/>
            <person name="Swayne D.E."/>
        </authorList>
    </citation>
    <scope>NUCLEOTIDE SEQUENCE [LARGE SCALE GENOMIC DNA]</scope>
    <source>
        <strain evidence="3">SB41UT1</strain>
    </source>
</reference>
<dbReference type="Gene3D" id="2.60.120.10">
    <property type="entry name" value="Jelly Rolls"/>
    <property type="match status" value="1"/>
</dbReference>
<dbReference type="InterPro" id="IPR011051">
    <property type="entry name" value="RmlC_Cupin_sf"/>
</dbReference>
<dbReference type="PROSITE" id="PS50943">
    <property type="entry name" value="HTH_CROC1"/>
    <property type="match status" value="1"/>
</dbReference>
<gene>
    <name evidence="3" type="primary">puuR_1</name>
    <name evidence="3" type="ORF">EHSB41UT_01245</name>
</gene>
<evidence type="ECO:0000313" key="3">
    <source>
        <dbReference type="EMBL" id="SMA41418.1"/>
    </source>
</evidence>
<protein>
    <submittedName>
        <fullName evidence="3">HTH-type transcriptional regulator PuuR</fullName>
    </submittedName>
</protein>
<accession>A0A1X7AH76</accession>
<dbReference type="InterPro" id="IPR013096">
    <property type="entry name" value="Cupin_2"/>
</dbReference>
<dbReference type="GO" id="GO:0003700">
    <property type="term" value="F:DNA-binding transcription factor activity"/>
    <property type="evidence" value="ECO:0007669"/>
    <property type="project" value="TreeGrafter"/>
</dbReference>
<dbReference type="PANTHER" id="PTHR46797:SF11">
    <property type="entry name" value="HTH-TYPE TRANSCRIPTIONAL REGULATOR PUUR"/>
    <property type="match status" value="1"/>
</dbReference>
<dbReference type="EMBL" id="FWPT01000003">
    <property type="protein sequence ID" value="SMA41418.1"/>
    <property type="molecule type" value="Genomic_DNA"/>
</dbReference>
<dbReference type="SMART" id="SM00530">
    <property type="entry name" value="HTH_XRE"/>
    <property type="match status" value="1"/>
</dbReference>
<dbReference type="Gene3D" id="1.10.260.40">
    <property type="entry name" value="lambda repressor-like DNA-binding domains"/>
    <property type="match status" value="1"/>
</dbReference>
<dbReference type="PANTHER" id="PTHR46797">
    <property type="entry name" value="HTH-TYPE TRANSCRIPTIONAL REGULATOR"/>
    <property type="match status" value="1"/>
</dbReference>
<organism evidence="3 4">
    <name type="scientific">Parendozoicomonas haliclonae</name>
    <dbReference type="NCBI Taxonomy" id="1960125"/>
    <lineage>
        <taxon>Bacteria</taxon>
        <taxon>Pseudomonadati</taxon>
        <taxon>Pseudomonadota</taxon>
        <taxon>Gammaproteobacteria</taxon>
        <taxon>Oceanospirillales</taxon>
        <taxon>Endozoicomonadaceae</taxon>
        <taxon>Parendozoicomonas</taxon>
    </lineage>
</organism>
<dbReference type="InterPro" id="IPR014710">
    <property type="entry name" value="RmlC-like_jellyroll"/>
</dbReference>
<dbReference type="SUPFAM" id="SSF47413">
    <property type="entry name" value="lambda repressor-like DNA-binding domains"/>
    <property type="match status" value="1"/>
</dbReference>
<dbReference type="CDD" id="cd02209">
    <property type="entry name" value="cupin_XRE_C"/>
    <property type="match status" value="1"/>
</dbReference>
<dbReference type="Pfam" id="PF01381">
    <property type="entry name" value="HTH_3"/>
    <property type="match status" value="1"/>
</dbReference>